<dbReference type="AlphaFoldDB" id="A0A4S8NU01"/>
<dbReference type="RefSeq" id="WP_136599888.1">
    <property type="nucleotide sequence ID" value="NZ_STGV01000006.1"/>
</dbReference>
<name>A0A4S8NU01_9HYPH</name>
<gene>
    <name evidence="2" type="ORF">FAA97_17705</name>
</gene>
<accession>A0A4S8NU01</accession>
<keyword evidence="3" id="KW-1185">Reference proteome</keyword>
<dbReference type="PANTHER" id="PTHR35563:SF2">
    <property type="entry name" value="BARREL METAL-DEPENDENT HYDROLASE, PUTATIVE (AFU_ORTHOLOGUE AFUA_1G16240)-RELATED"/>
    <property type="match status" value="1"/>
</dbReference>
<keyword evidence="2" id="KW-0378">Hydrolase</keyword>
<dbReference type="Gene3D" id="3.20.20.140">
    <property type="entry name" value="Metal-dependent hydrolases"/>
    <property type="match status" value="1"/>
</dbReference>
<evidence type="ECO:0000313" key="3">
    <source>
        <dbReference type="Proteomes" id="UP000308828"/>
    </source>
</evidence>
<dbReference type="InterPro" id="IPR052358">
    <property type="entry name" value="Aro_Compnd_Degr_Hydrolases"/>
</dbReference>
<reference evidence="2 3" key="1">
    <citation type="submission" date="2019-04" db="EMBL/GenBank/DDBJ databases">
        <title>Genome sequence of strain shin9-1.</title>
        <authorList>
            <person name="Gao J."/>
            <person name="Sun J."/>
        </authorList>
    </citation>
    <scope>NUCLEOTIDE SEQUENCE [LARGE SCALE GENOMIC DNA]</scope>
    <source>
        <strain evidence="3">shin9-1</strain>
    </source>
</reference>
<dbReference type="SUPFAM" id="SSF51556">
    <property type="entry name" value="Metallo-dependent hydrolases"/>
    <property type="match status" value="1"/>
</dbReference>
<evidence type="ECO:0000259" key="1">
    <source>
        <dbReference type="Pfam" id="PF04909"/>
    </source>
</evidence>
<dbReference type="InterPro" id="IPR006680">
    <property type="entry name" value="Amidohydro-rel"/>
</dbReference>
<dbReference type="Pfam" id="PF04909">
    <property type="entry name" value="Amidohydro_2"/>
    <property type="match status" value="1"/>
</dbReference>
<dbReference type="InterPro" id="IPR032466">
    <property type="entry name" value="Metal_Hydrolase"/>
</dbReference>
<sequence length="292" mass="31670">MALVRPLIGRKPKIALPKGAIDTQMHAYLPGFPSLEGGPSLPAGDLPTPEQYRAFMRWIGIDRVIITQGNAHQRDNSNLIACLNDFGDLAWGVAAVDGSVSEAELAELAETRVIGLRIMDLPGGGVDLSQLEAVDAIAASRNWMLAVQFDGSNILDHEARLSRLKSRWVLDHHGKFFCGVTPDSPQIAAVRRLIDGGNCWFKFAGAYESSKSGGPDFADIAAVARQIAQHAPERIVWGSNWPHNLARSQDDYPDDAALTDTVLGWLPDDPARHLALVDNPQELFGLKPAGSR</sequence>
<evidence type="ECO:0000313" key="2">
    <source>
        <dbReference type="EMBL" id="THV21030.1"/>
    </source>
</evidence>
<organism evidence="2 3">
    <name type="scientific">Peteryoungia ipomoeae</name>
    <dbReference type="NCBI Taxonomy" id="1210932"/>
    <lineage>
        <taxon>Bacteria</taxon>
        <taxon>Pseudomonadati</taxon>
        <taxon>Pseudomonadota</taxon>
        <taxon>Alphaproteobacteria</taxon>
        <taxon>Hyphomicrobiales</taxon>
        <taxon>Rhizobiaceae</taxon>
        <taxon>Peteryoungia</taxon>
    </lineage>
</organism>
<comment type="caution">
    <text evidence="2">The sequence shown here is derived from an EMBL/GenBank/DDBJ whole genome shotgun (WGS) entry which is preliminary data.</text>
</comment>
<dbReference type="GO" id="GO:0016787">
    <property type="term" value="F:hydrolase activity"/>
    <property type="evidence" value="ECO:0007669"/>
    <property type="project" value="UniProtKB-KW"/>
</dbReference>
<feature type="domain" description="Amidohydrolase-related" evidence="1">
    <location>
        <begin position="21"/>
        <end position="286"/>
    </location>
</feature>
<dbReference type="Proteomes" id="UP000308828">
    <property type="component" value="Unassembled WGS sequence"/>
</dbReference>
<proteinExistence type="predicted"/>
<protein>
    <submittedName>
        <fullName evidence="2">Amidohydrolase</fullName>
    </submittedName>
</protein>
<dbReference type="EMBL" id="STGV01000006">
    <property type="protein sequence ID" value="THV21030.1"/>
    <property type="molecule type" value="Genomic_DNA"/>
</dbReference>
<dbReference type="PANTHER" id="PTHR35563">
    <property type="entry name" value="BARREL METAL-DEPENDENT HYDROLASE, PUTATIVE (AFU_ORTHOLOGUE AFUA_1G16240)-RELATED"/>
    <property type="match status" value="1"/>
</dbReference>
<dbReference type="OrthoDB" id="9787654at2"/>